<organism evidence="1 2">
    <name type="scientific">Prorocentrum cordatum</name>
    <dbReference type="NCBI Taxonomy" id="2364126"/>
    <lineage>
        <taxon>Eukaryota</taxon>
        <taxon>Sar</taxon>
        <taxon>Alveolata</taxon>
        <taxon>Dinophyceae</taxon>
        <taxon>Prorocentrales</taxon>
        <taxon>Prorocentraceae</taxon>
        <taxon>Prorocentrum</taxon>
    </lineage>
</organism>
<protein>
    <submittedName>
        <fullName evidence="1">Uncharacterized protein</fullName>
    </submittedName>
</protein>
<accession>A0ABN9X5K2</accession>
<keyword evidence="2" id="KW-1185">Reference proteome</keyword>
<dbReference type="Proteomes" id="UP001189429">
    <property type="component" value="Unassembled WGS sequence"/>
</dbReference>
<reference evidence="1" key="1">
    <citation type="submission" date="2023-10" db="EMBL/GenBank/DDBJ databases">
        <authorList>
            <person name="Chen Y."/>
            <person name="Shah S."/>
            <person name="Dougan E. K."/>
            <person name="Thang M."/>
            <person name="Chan C."/>
        </authorList>
    </citation>
    <scope>NUCLEOTIDE SEQUENCE [LARGE SCALE GENOMIC DNA]</scope>
</reference>
<proteinExistence type="predicted"/>
<dbReference type="EMBL" id="CAUYUJ010019725">
    <property type="protein sequence ID" value="CAK0893226.1"/>
    <property type="molecule type" value="Genomic_DNA"/>
</dbReference>
<sequence>MDECRQQEAALLELLGDLSAAAGIPRPSTQVPELALQVLGEAVQEVAIAGPLRGEGPHVPSVVLAARAVESYRGLREYLACARERLDELRPQLRENEGLAERLACWEDSWERFAFYTENPHLMEGVHALASFLARALRAAPSLQQMLEDRDAELFLVLPRLVCLCLLSGLERPVAQLLRPLLPCHFADSSAQPGGDQAPAPSAQFEGVLELLGGSAEHGAWEALLRRAVAGAGAAAAAGACPEAGPGRREAAAGAVEGLMREVEGWSMELQRHHPVAWNDLASVLVQCLVWGPGDVEAACPTRFVL</sequence>
<name>A0ABN9X5K2_9DINO</name>
<evidence type="ECO:0000313" key="1">
    <source>
        <dbReference type="EMBL" id="CAK0893226.1"/>
    </source>
</evidence>
<gene>
    <name evidence="1" type="ORF">PCOR1329_LOCUS72629</name>
</gene>
<comment type="caution">
    <text evidence="1">The sequence shown here is derived from an EMBL/GenBank/DDBJ whole genome shotgun (WGS) entry which is preliminary data.</text>
</comment>
<evidence type="ECO:0000313" key="2">
    <source>
        <dbReference type="Proteomes" id="UP001189429"/>
    </source>
</evidence>